<protein>
    <submittedName>
        <fullName evidence="3">Ryanodine receptor</fullName>
    </submittedName>
</protein>
<dbReference type="GO" id="GO:0005219">
    <property type="term" value="F:ryanodine-sensitive calcium-release channel activity"/>
    <property type="evidence" value="ECO:0007669"/>
    <property type="project" value="TreeGrafter"/>
</dbReference>
<evidence type="ECO:0000313" key="3">
    <source>
        <dbReference type="EMBL" id="GBG26261.1"/>
    </source>
</evidence>
<dbReference type="InterPro" id="IPR015925">
    <property type="entry name" value="Ryanodine_IP3_receptor"/>
</dbReference>
<accession>A0A2R5GDI7</accession>
<feature type="domain" description="Ryanodine receptor Ryr" evidence="2">
    <location>
        <begin position="120"/>
        <end position="209"/>
    </location>
</feature>
<dbReference type="InParanoid" id="A0A2R5GDI7"/>
<dbReference type="Gene3D" id="6.20.350.10">
    <property type="match status" value="1"/>
</dbReference>
<organism evidence="3 4">
    <name type="scientific">Hondaea fermentalgiana</name>
    <dbReference type="NCBI Taxonomy" id="2315210"/>
    <lineage>
        <taxon>Eukaryota</taxon>
        <taxon>Sar</taxon>
        <taxon>Stramenopiles</taxon>
        <taxon>Bigyra</taxon>
        <taxon>Labyrinthulomycetes</taxon>
        <taxon>Thraustochytrida</taxon>
        <taxon>Thraustochytriidae</taxon>
        <taxon>Hondaea</taxon>
    </lineage>
</organism>
<evidence type="ECO:0000313" key="4">
    <source>
        <dbReference type="Proteomes" id="UP000241890"/>
    </source>
</evidence>
<dbReference type="Pfam" id="PF02026">
    <property type="entry name" value="RyR"/>
    <property type="match status" value="1"/>
</dbReference>
<proteinExistence type="predicted"/>
<dbReference type="EMBL" id="BEYU01000019">
    <property type="protein sequence ID" value="GBG26261.1"/>
    <property type="molecule type" value="Genomic_DNA"/>
</dbReference>
<reference evidence="3 4" key="1">
    <citation type="submission" date="2017-12" db="EMBL/GenBank/DDBJ databases">
        <title>Sequencing, de novo assembly and annotation of complete genome of a new Thraustochytrid species, strain FCC1311.</title>
        <authorList>
            <person name="Sedici K."/>
            <person name="Godart F."/>
            <person name="Aiese Cigliano R."/>
            <person name="Sanseverino W."/>
            <person name="Barakat M."/>
            <person name="Ortet P."/>
            <person name="Marechal E."/>
            <person name="Cagnac O."/>
            <person name="Amato A."/>
        </authorList>
    </citation>
    <scope>NUCLEOTIDE SEQUENCE [LARGE SCALE GENOMIC DNA]</scope>
</reference>
<dbReference type="AlphaFoldDB" id="A0A2R5GDI7"/>
<comment type="caution">
    <text evidence="3">The sequence shown here is derived from an EMBL/GenBank/DDBJ whole genome shotgun (WGS) entry which is preliminary data.</text>
</comment>
<sequence>MGASPSVVADRLRVAGVHNEHVLTVEQHHNSLERAHTELHADCAQTKTNGESEDGLARDDEMRSKMCALIRNKCNVNDEAQLMLIMATVEELVRQQGPQPGQQNQNGSTQEQQSLPRVVYVPHPQNTDNIELSQDLVDLTELLAENTHEEWALQRTQQGWTYGMSRDDEHKLHPCLVPYSELTDEEKEYDRITAMKTLKLLLSFGYTITPPSKSKASSDDDATNDLNTS</sequence>
<dbReference type="GO" id="GO:0005790">
    <property type="term" value="C:smooth endoplasmic reticulum"/>
    <property type="evidence" value="ECO:0007669"/>
    <property type="project" value="TreeGrafter"/>
</dbReference>
<dbReference type="GO" id="GO:0014808">
    <property type="term" value="P:release of sequestered calcium ion into cytosol by sarcoplasmic reticulum"/>
    <property type="evidence" value="ECO:0007669"/>
    <property type="project" value="TreeGrafter"/>
</dbReference>
<keyword evidence="3" id="KW-0675">Receptor</keyword>
<dbReference type="Proteomes" id="UP000241890">
    <property type="component" value="Unassembled WGS sequence"/>
</dbReference>
<gene>
    <name evidence="3" type="ORF">FCC1311_024822</name>
</gene>
<dbReference type="GO" id="GO:0034704">
    <property type="term" value="C:calcium channel complex"/>
    <property type="evidence" value="ECO:0007669"/>
    <property type="project" value="TreeGrafter"/>
</dbReference>
<dbReference type="PANTHER" id="PTHR46399:SF8">
    <property type="entry name" value="B30.2_SPRY DOMAIN-CONTAINING PROTEIN"/>
    <property type="match status" value="1"/>
</dbReference>
<dbReference type="OrthoDB" id="300855at2759"/>
<feature type="region of interest" description="Disordered" evidence="1">
    <location>
        <begin position="208"/>
        <end position="229"/>
    </location>
</feature>
<dbReference type="GO" id="GO:0006941">
    <property type="term" value="P:striated muscle contraction"/>
    <property type="evidence" value="ECO:0007669"/>
    <property type="project" value="TreeGrafter"/>
</dbReference>
<dbReference type="InterPro" id="IPR003032">
    <property type="entry name" value="Ryanodine_rcpt"/>
</dbReference>
<evidence type="ECO:0000259" key="2">
    <source>
        <dbReference type="Pfam" id="PF02026"/>
    </source>
</evidence>
<evidence type="ECO:0000256" key="1">
    <source>
        <dbReference type="SAM" id="MobiDB-lite"/>
    </source>
</evidence>
<keyword evidence="4" id="KW-1185">Reference proteome</keyword>
<name>A0A2R5GDI7_9STRA</name>
<dbReference type="PANTHER" id="PTHR46399">
    <property type="entry name" value="B30.2/SPRY DOMAIN-CONTAINING PROTEIN"/>
    <property type="match status" value="1"/>
</dbReference>